<evidence type="ECO:0000313" key="3">
    <source>
        <dbReference type="Proteomes" id="UP000326711"/>
    </source>
</evidence>
<evidence type="ECO:0000313" key="2">
    <source>
        <dbReference type="EMBL" id="QFQ03225.1"/>
    </source>
</evidence>
<proteinExistence type="predicted"/>
<keyword evidence="3" id="KW-1185">Reference proteome</keyword>
<sequence length="188" mass="19875">MLCHPDISLPTNYALQIRMNPLIQCVIGRLIEVLARVLASARGHPIQHAQVRQCGDRFRAEGHHLLWIGGHGHLCAAVVYRRAVSVGAGATITTPREGEGGGEEDCNKGRCLHGGLTFGGGGVASDEEDQQRGAHQGCDDADRKLLRGREGAGPDVCLDDEDRAQEAGQGNDDAVGGADEPTGKVRAD</sequence>
<dbReference type="AlphaFoldDB" id="A0A5J6ZBZ7"/>
<feature type="compositionally biased region" description="Basic and acidic residues" evidence="1">
    <location>
        <begin position="137"/>
        <end position="152"/>
    </location>
</feature>
<name>A0A5J6ZBZ7_9CORY</name>
<evidence type="ECO:0000256" key="1">
    <source>
        <dbReference type="SAM" id="MobiDB-lite"/>
    </source>
</evidence>
<reference evidence="3" key="1">
    <citation type="submission" date="2019-10" db="EMBL/GenBank/DDBJ databases">
        <title>Complete genome sequence of Corynebacterium urogenitalis DSM 108747, isolated from the genital tract of a cow.</title>
        <authorList>
            <person name="Ruckert C."/>
            <person name="Ballas P."/>
            <person name="Wagener K."/>
            <person name="Drillich M."/>
            <person name="Kaempfer P."/>
            <person name="Busse H.-J."/>
            <person name="Ehling-Schulz M."/>
        </authorList>
    </citation>
    <scope>NUCLEOTIDE SEQUENCE [LARGE SCALE GENOMIC DNA]</scope>
    <source>
        <strain evidence="3">LMM 1652</strain>
    </source>
</reference>
<dbReference type="Proteomes" id="UP000326711">
    <property type="component" value="Chromosome"/>
</dbReference>
<gene>
    <name evidence="2" type="ORF">CUROG_09405</name>
</gene>
<protein>
    <submittedName>
        <fullName evidence="2">Uncharacterized protein</fullName>
    </submittedName>
</protein>
<dbReference type="EMBL" id="CP045032">
    <property type="protein sequence ID" value="QFQ03225.1"/>
    <property type="molecule type" value="Genomic_DNA"/>
</dbReference>
<accession>A0A5J6ZBZ7</accession>
<organism evidence="2 3">
    <name type="scientific">Corynebacterium urogenitale</name>
    <dbReference type="NCBI Taxonomy" id="2487892"/>
    <lineage>
        <taxon>Bacteria</taxon>
        <taxon>Bacillati</taxon>
        <taxon>Actinomycetota</taxon>
        <taxon>Actinomycetes</taxon>
        <taxon>Mycobacteriales</taxon>
        <taxon>Corynebacteriaceae</taxon>
        <taxon>Corynebacterium</taxon>
    </lineage>
</organism>
<feature type="region of interest" description="Disordered" evidence="1">
    <location>
        <begin position="122"/>
        <end position="188"/>
    </location>
</feature>
<dbReference type="KEGG" id="cuo:CUROG_09405"/>